<dbReference type="Pfam" id="PF24894">
    <property type="entry name" value="Hexapep_GlmU"/>
    <property type="match status" value="1"/>
</dbReference>
<dbReference type="InterPro" id="IPR005835">
    <property type="entry name" value="NTP_transferase_dom"/>
</dbReference>
<dbReference type="InterPro" id="IPR050486">
    <property type="entry name" value="Mannose-1P_guanyltransferase"/>
</dbReference>
<dbReference type="InterPro" id="IPR056818">
    <property type="entry name" value="GlmU/GlgC-like_hexapep"/>
</dbReference>
<protein>
    <submittedName>
        <fullName evidence="3">Glucose-1-phosphate thymidylyltransferase</fullName>
    </submittedName>
</protein>
<gene>
    <name evidence="3" type="ORF">IX84_30835</name>
</gene>
<keyword evidence="3" id="KW-0808">Transferase</keyword>
<keyword evidence="4" id="KW-1185">Reference proteome</keyword>
<dbReference type="InterPro" id="IPR029044">
    <property type="entry name" value="Nucleotide-diphossugar_trans"/>
</dbReference>
<dbReference type="Gene3D" id="2.160.10.10">
    <property type="entry name" value="Hexapeptide repeat proteins"/>
    <property type="match status" value="1"/>
</dbReference>
<comment type="caution">
    <text evidence="3">The sequence shown here is derived from an EMBL/GenBank/DDBJ whole genome shotgun (WGS) entry which is preliminary data.</text>
</comment>
<feature type="domain" description="Glucose-1-phosphate adenylyltransferase/Bifunctional protein GlmU-like C-terminal hexapeptide" evidence="2">
    <location>
        <begin position="248"/>
        <end position="288"/>
    </location>
</feature>
<dbReference type="Pfam" id="PF00483">
    <property type="entry name" value="NTP_transferase"/>
    <property type="match status" value="1"/>
</dbReference>
<feature type="domain" description="Nucleotidyl transferase" evidence="1">
    <location>
        <begin position="2"/>
        <end position="234"/>
    </location>
</feature>
<dbReference type="Proteomes" id="UP000029736">
    <property type="component" value="Unassembled WGS sequence"/>
</dbReference>
<evidence type="ECO:0000313" key="3">
    <source>
        <dbReference type="EMBL" id="KGE84929.1"/>
    </source>
</evidence>
<dbReference type="AlphaFoldDB" id="A0A098RXM1"/>
<dbReference type="OrthoDB" id="9803871at2"/>
<evidence type="ECO:0000259" key="2">
    <source>
        <dbReference type="Pfam" id="PF24894"/>
    </source>
</evidence>
<dbReference type="CDD" id="cd04181">
    <property type="entry name" value="NTP_transferase"/>
    <property type="match status" value="1"/>
</dbReference>
<dbReference type="SUPFAM" id="SSF53448">
    <property type="entry name" value="Nucleotide-diphospho-sugar transferases"/>
    <property type="match status" value="1"/>
</dbReference>
<dbReference type="Gene3D" id="3.90.550.10">
    <property type="entry name" value="Spore Coat Polysaccharide Biosynthesis Protein SpsA, Chain A"/>
    <property type="match status" value="1"/>
</dbReference>
<dbReference type="PANTHER" id="PTHR22572">
    <property type="entry name" value="SUGAR-1-PHOSPHATE GUANYL TRANSFERASE"/>
    <property type="match status" value="1"/>
</dbReference>
<dbReference type="GO" id="GO:0016740">
    <property type="term" value="F:transferase activity"/>
    <property type="evidence" value="ECO:0007669"/>
    <property type="project" value="UniProtKB-KW"/>
</dbReference>
<accession>A0A098RXM1</accession>
<dbReference type="EMBL" id="JPOS01000100">
    <property type="protein sequence ID" value="KGE84929.1"/>
    <property type="molecule type" value="Genomic_DNA"/>
</dbReference>
<evidence type="ECO:0000313" key="4">
    <source>
        <dbReference type="Proteomes" id="UP000029736"/>
    </source>
</evidence>
<dbReference type="STRING" id="1524460.IX84_30835"/>
<evidence type="ECO:0000259" key="1">
    <source>
        <dbReference type="Pfam" id="PF00483"/>
    </source>
</evidence>
<organism evidence="3 4">
    <name type="scientific">Phaeodactylibacter xiamenensis</name>
    <dbReference type="NCBI Taxonomy" id="1524460"/>
    <lineage>
        <taxon>Bacteria</taxon>
        <taxon>Pseudomonadati</taxon>
        <taxon>Bacteroidota</taxon>
        <taxon>Saprospiria</taxon>
        <taxon>Saprospirales</taxon>
        <taxon>Haliscomenobacteraceae</taxon>
        <taxon>Phaeodactylibacter</taxon>
    </lineage>
</organism>
<reference evidence="3 4" key="1">
    <citation type="journal article" date="2014" name="Int. J. Syst. Evol. Microbiol.">
        <title>Phaeodactylibacter xiamenensis gen. nov., sp. nov., a member of the family Saprospiraceae isolated from the marine alga Phaeodactylum tricornutum.</title>
        <authorList>
            <person name="Chen Z.Jr."/>
            <person name="Lei X."/>
            <person name="Lai Q."/>
            <person name="Li Y."/>
            <person name="Zhang B."/>
            <person name="Zhang J."/>
            <person name="Zhang H."/>
            <person name="Yang L."/>
            <person name="Zheng W."/>
            <person name="Tian Y."/>
            <person name="Yu Z."/>
            <person name="Xu H.Jr."/>
            <person name="Zheng T."/>
        </authorList>
    </citation>
    <scope>NUCLEOTIDE SEQUENCE [LARGE SCALE GENOMIC DNA]</scope>
    <source>
        <strain evidence="3 4">KD52</strain>
    </source>
</reference>
<name>A0A098RXM1_9BACT</name>
<dbReference type="RefSeq" id="WP_044230010.1">
    <property type="nucleotide sequence ID" value="NZ_JBKAGJ010000033.1"/>
</dbReference>
<proteinExistence type="predicted"/>
<sequence length="335" mass="37497">MKAVIPVAGAGTRLRPLTYTQPKPLIPVAGKPIISFIIDQLIEQGIRDFIFVIGYLGEKIKNYVDKAYPNINREYITQEVRLGSGHAIWTARDMIRSDKELVVFFGDVILDVDFEKVIKCRDSCLCVKKVEDPRKFGVVEYGQDGQVKRVVEKPKIPKSDMAMVGFYKIKEAEQLIDALEFNISHNIRSNGEFPLTDAFMRMIEQGVHFSTEVVDNWFDCGKKEVLLDTNSAFLDRSGYASTNLPPFDNSIIIHPVSIGQNCKISNSIIGPHVTIGNNARISHTIIKDSIIGNYAHIKEVILQRSVVGNDTAITGLRQSLNIGDNTEIDFSLPRS</sequence>